<feature type="region of interest" description="Disordered" evidence="1">
    <location>
        <begin position="183"/>
        <end position="280"/>
    </location>
</feature>
<keyword evidence="3" id="KW-1185">Reference proteome</keyword>
<comment type="caution">
    <text evidence="2">The sequence shown here is derived from an EMBL/GenBank/DDBJ whole genome shotgun (WGS) entry which is preliminary data.</text>
</comment>
<feature type="compositionally biased region" description="Acidic residues" evidence="1">
    <location>
        <begin position="579"/>
        <end position="598"/>
    </location>
</feature>
<feature type="region of interest" description="Disordered" evidence="1">
    <location>
        <begin position="541"/>
        <end position="598"/>
    </location>
</feature>
<feature type="compositionally biased region" description="Acidic residues" evidence="1">
    <location>
        <begin position="199"/>
        <end position="217"/>
    </location>
</feature>
<feature type="region of interest" description="Disordered" evidence="1">
    <location>
        <begin position="74"/>
        <end position="143"/>
    </location>
</feature>
<feature type="compositionally biased region" description="Acidic residues" evidence="1">
    <location>
        <begin position="703"/>
        <end position="734"/>
    </location>
</feature>
<proteinExistence type="predicted"/>
<feature type="compositionally biased region" description="Basic residues" evidence="1">
    <location>
        <begin position="563"/>
        <end position="573"/>
    </location>
</feature>
<feature type="compositionally biased region" description="Basic residues" evidence="1">
    <location>
        <begin position="91"/>
        <end position="101"/>
    </location>
</feature>
<name>A0A9P7XJT9_9FUNG</name>
<gene>
    <name evidence="2" type="ORF">KI688_008862</name>
</gene>
<dbReference type="AlphaFoldDB" id="A0A9P7XJT9"/>
<evidence type="ECO:0000256" key="1">
    <source>
        <dbReference type="SAM" id="MobiDB-lite"/>
    </source>
</evidence>
<reference evidence="2" key="1">
    <citation type="submission" date="2021-06" db="EMBL/GenBank/DDBJ databases">
        <title>Genome Sequence of Mortierella hyaline Strain SCG-10, a Cold-Adapted, Nitrate-Reducing Fungus Isolated from Soil in Minnesota, USA.</title>
        <authorList>
            <person name="Aldossari N."/>
        </authorList>
    </citation>
    <scope>NUCLEOTIDE SEQUENCE</scope>
    <source>
        <strain evidence="2">SCG-10</strain>
    </source>
</reference>
<feature type="compositionally biased region" description="Basic and acidic residues" evidence="1">
    <location>
        <begin position="218"/>
        <end position="263"/>
    </location>
</feature>
<feature type="compositionally biased region" description="Acidic residues" evidence="1">
    <location>
        <begin position="129"/>
        <end position="142"/>
    </location>
</feature>
<dbReference type="EMBL" id="JAHRHY010000031">
    <property type="protein sequence ID" value="KAG9060781.1"/>
    <property type="molecule type" value="Genomic_DNA"/>
</dbReference>
<feature type="compositionally biased region" description="Basic and acidic residues" evidence="1">
    <location>
        <begin position="735"/>
        <end position="772"/>
    </location>
</feature>
<feature type="compositionally biased region" description="Acidic residues" evidence="1">
    <location>
        <begin position="107"/>
        <end position="116"/>
    </location>
</feature>
<accession>A0A9P7XJT9</accession>
<organism evidence="2 3">
    <name type="scientific">Linnemannia hyalina</name>
    <dbReference type="NCBI Taxonomy" id="64524"/>
    <lineage>
        <taxon>Eukaryota</taxon>
        <taxon>Fungi</taxon>
        <taxon>Fungi incertae sedis</taxon>
        <taxon>Mucoromycota</taxon>
        <taxon>Mortierellomycotina</taxon>
        <taxon>Mortierellomycetes</taxon>
        <taxon>Mortierellales</taxon>
        <taxon>Mortierellaceae</taxon>
        <taxon>Linnemannia</taxon>
    </lineage>
</organism>
<evidence type="ECO:0000313" key="2">
    <source>
        <dbReference type="EMBL" id="KAG9060781.1"/>
    </source>
</evidence>
<feature type="region of interest" description="Disordered" evidence="1">
    <location>
        <begin position="688"/>
        <end position="797"/>
    </location>
</feature>
<sequence>MKYVQLTIELITKAFETFSSKKGVEFNKKDANKIFKALDEDEEVERYYFCGEKCTKSKRKCMKEVDDEGMHCYVHDPARNNNNAPVDKRTKSSKALKKTHTSKFVSSDDDMTSEDEEPKKRKRNKQESSDEEPSDDDDEEDIIAEKNLYIALCPPKLMGKNLPAPEISEKEARILAKMGLQEATSADVEKIEESSANENSDDDTDDGDTSDNADSEDDSSKDKDSDDGKSNNRPDVESGDDTSKDNPDEKLSHKKPSKDDEKKTSRKKRHSEMPKNAEPSSNAKYIVKLCGKNTYVGLFTLDHLRGGGDVPEMDILERSMLSKMKLQEMSDEERKMLFNEEVEVEEELPVEGPTDISKMKWKRFHKQQLEYSKNVLVNGKHILKIRKQNIVVGLVTDDHIGAENVDYDNLNQKEKEKIFAMGFKPQWSKDRSTEKGEPYVQLTIELITKAFETFSSKKGVEFTKKDANKIFKALDGDKEVERYYFCGAKCVKSKRKCMKEVDDEGMHCYVHDPARKCQGTTIKGANCGSVAKIGQTYCGRHQDQDRGHIKRGNKNAPVVTRPKSSKALKKTHTSKFVSSDDDMTSEDEEPSDDDDEEDKIAVSFPLSPKVVDITSKKNVPLANTGIWMRYATNPAFLYAKNFTVNSKYIIKLKEKDLYIVLCPPELMGKNLPVPEISDKEVRILQKMGLQEATPADVEKIEESSADENSEDDTDDGDTSDDAGSDDDSPDDKDSDDGKSNNRPDVESGDDTSKDNPDEKLSHKKSSKDDEKKTSRKKRHSEMPKNAEPSSNVDVSKDGKDEHTFALATTVHNIRSEKDIARAKDRGWMIHPNNDMLEYATKFTMNGKYIVRLSGKNTYVGLFTLDALRGVGDVPELDILERSMLSKMKLQPLSDEERKTLFNEEIEVEEEVPVEGPTDKSKVIWKKLN</sequence>
<dbReference type="Proteomes" id="UP000707451">
    <property type="component" value="Unassembled WGS sequence"/>
</dbReference>
<protein>
    <submittedName>
        <fullName evidence="2">Uncharacterized protein</fullName>
    </submittedName>
</protein>
<evidence type="ECO:0000313" key="3">
    <source>
        <dbReference type="Proteomes" id="UP000707451"/>
    </source>
</evidence>